<dbReference type="PANTHER" id="PTHR35797">
    <property type="entry name" value="PROTEASE-RELATED"/>
    <property type="match status" value="1"/>
</dbReference>
<proteinExistence type="predicted"/>
<evidence type="ECO:0000256" key="1">
    <source>
        <dbReference type="SAM" id="Phobius"/>
    </source>
</evidence>
<dbReference type="Pfam" id="PF02517">
    <property type="entry name" value="Rce1-like"/>
    <property type="match status" value="1"/>
</dbReference>
<feature type="transmembrane region" description="Helical" evidence="1">
    <location>
        <begin position="6"/>
        <end position="27"/>
    </location>
</feature>
<keyword evidence="1" id="KW-1133">Transmembrane helix</keyword>
<feature type="transmembrane region" description="Helical" evidence="1">
    <location>
        <begin position="81"/>
        <end position="100"/>
    </location>
</feature>
<dbReference type="InterPro" id="IPR042150">
    <property type="entry name" value="MmRce1-like"/>
</dbReference>
<evidence type="ECO:0000313" key="4">
    <source>
        <dbReference type="Proteomes" id="UP000002439"/>
    </source>
</evidence>
<dbReference type="GO" id="GO:0080120">
    <property type="term" value="P:CAAX-box protein maturation"/>
    <property type="evidence" value="ECO:0007669"/>
    <property type="project" value="UniProtKB-ARBA"/>
</dbReference>
<feature type="transmembrane region" description="Helical" evidence="1">
    <location>
        <begin position="107"/>
        <end position="124"/>
    </location>
</feature>
<protein>
    <submittedName>
        <fullName evidence="3">P. aerophilum family 322 protein part 2, authentic frameshift</fullName>
    </submittedName>
</protein>
<dbReference type="InParanoid" id="Q8ZW95"/>
<reference evidence="3 4" key="1">
    <citation type="journal article" date="2002" name="Proc. Natl. Acad. Sci. U.S.A.">
        <title>Genome sequence of the hyperthermophilic crenarchaeon Pyrobaculum aerophilum.</title>
        <authorList>
            <person name="Fitz-Gibbon S.T."/>
            <person name="Ladner H."/>
            <person name="Kim U.J."/>
            <person name="Stetter K.O."/>
            <person name="Simon M.I."/>
            <person name="Miller J.H."/>
        </authorList>
    </citation>
    <scope>NUCLEOTIDE SEQUENCE [LARGE SCALE GENOMIC DNA]</scope>
    <source>
        <strain evidence="4">ATCC 51768 / DSM 7523 / JCM 9630 / CIP 104966 / NBRC 100827 / IM2</strain>
    </source>
</reference>
<dbReference type="EMBL" id="AE009441">
    <property type="protein sequence ID" value="AAL63807.1"/>
    <property type="molecule type" value="Genomic_DNA"/>
</dbReference>
<dbReference type="HOGENOM" id="CLU_1656934_0_0_2"/>
<keyword evidence="1" id="KW-0472">Membrane</keyword>
<dbReference type="KEGG" id="pai:PAE1905"/>
<keyword evidence="4" id="KW-1185">Reference proteome</keyword>
<dbReference type="InterPro" id="IPR003675">
    <property type="entry name" value="Rce1/LyrA-like_dom"/>
</dbReference>
<keyword evidence="1" id="KW-0812">Transmembrane</keyword>
<dbReference type="Proteomes" id="UP000002439">
    <property type="component" value="Chromosome"/>
</dbReference>
<dbReference type="GO" id="GO:0004175">
    <property type="term" value="F:endopeptidase activity"/>
    <property type="evidence" value="ECO:0007669"/>
    <property type="project" value="UniProtKB-ARBA"/>
</dbReference>
<dbReference type="EnsemblBacteria" id="AAL63807">
    <property type="protein sequence ID" value="AAL63807"/>
    <property type="gene ID" value="PAE1905"/>
</dbReference>
<dbReference type="PATRIC" id="fig|178306.9.peg.1411"/>
<dbReference type="AlphaFoldDB" id="Q8ZW95"/>
<gene>
    <name evidence="3" type="ordered locus">PAE1905</name>
</gene>
<evidence type="ECO:0000313" key="3">
    <source>
        <dbReference type="EMBL" id="AAL63807.1"/>
    </source>
</evidence>
<feature type="transmembrane region" description="Helical" evidence="1">
    <location>
        <begin position="136"/>
        <end position="153"/>
    </location>
</feature>
<accession>Q8ZW95</accession>
<sequence length="159" mass="17712">MELVKVQNLLAPLLIPFALVVNTFIAFGEEYGWRGYLTPRLAKRIGWVKASVVTGILWGVWHAPVLMLGHNFFLKFWPPSVALMALYCAAASPFFTYIYLRYGVWGASALHGGVNAFAGIYYLVYPPEPVWLSNPAGFVGTLGWLPLSLYAALKMRKAK</sequence>
<evidence type="ECO:0000259" key="2">
    <source>
        <dbReference type="Pfam" id="PF02517"/>
    </source>
</evidence>
<dbReference type="STRING" id="178306.PAE1905"/>
<organism evidence="3 4">
    <name type="scientific">Pyrobaculum aerophilum (strain ATCC 51768 / DSM 7523 / JCM 9630 / CIP 104966 / NBRC 100827 / IM2)</name>
    <dbReference type="NCBI Taxonomy" id="178306"/>
    <lineage>
        <taxon>Archaea</taxon>
        <taxon>Thermoproteota</taxon>
        <taxon>Thermoprotei</taxon>
        <taxon>Thermoproteales</taxon>
        <taxon>Thermoproteaceae</taxon>
        <taxon>Pyrobaculum</taxon>
    </lineage>
</organism>
<dbReference type="PANTHER" id="PTHR35797:SF1">
    <property type="entry name" value="PROTEASE"/>
    <property type="match status" value="1"/>
</dbReference>
<name>Q8ZW95_PYRAE</name>
<dbReference type="eggNOG" id="arCOG02768">
    <property type="taxonomic scope" value="Archaea"/>
</dbReference>
<feature type="transmembrane region" description="Helical" evidence="1">
    <location>
        <begin position="47"/>
        <end position="69"/>
    </location>
</feature>
<feature type="domain" description="CAAX prenyl protease 2/Lysostaphin resistance protein A-like" evidence="2">
    <location>
        <begin position="13"/>
        <end position="117"/>
    </location>
</feature>